<dbReference type="OrthoDB" id="294052at2759"/>
<keyword evidence="1" id="KW-0072">Autophagy</keyword>
<organism evidence="4 5">
    <name type="scientific">Coemansia spiralis</name>
    <dbReference type="NCBI Taxonomy" id="417178"/>
    <lineage>
        <taxon>Eukaryota</taxon>
        <taxon>Fungi</taxon>
        <taxon>Fungi incertae sedis</taxon>
        <taxon>Zoopagomycota</taxon>
        <taxon>Kickxellomycotina</taxon>
        <taxon>Kickxellomycetes</taxon>
        <taxon>Kickxellales</taxon>
        <taxon>Kickxellaceae</taxon>
        <taxon>Coemansia</taxon>
    </lineage>
</organism>
<dbReference type="GO" id="GO:0006914">
    <property type="term" value="P:autophagy"/>
    <property type="evidence" value="ECO:0007669"/>
    <property type="project" value="UniProtKB-KW"/>
</dbReference>
<dbReference type="InterPro" id="IPR019155">
    <property type="entry name" value="CLEC16A/TT9_N"/>
</dbReference>
<reference evidence="4" key="1">
    <citation type="submission" date="2022-07" db="EMBL/GenBank/DDBJ databases">
        <title>Phylogenomic reconstructions and comparative analyses of Kickxellomycotina fungi.</title>
        <authorList>
            <person name="Reynolds N.K."/>
            <person name="Stajich J.E."/>
            <person name="Barry K."/>
            <person name="Grigoriev I.V."/>
            <person name="Crous P."/>
            <person name="Smith M.E."/>
        </authorList>
    </citation>
    <scope>NUCLEOTIDE SEQUENCE</scope>
    <source>
        <strain evidence="4">NRRL 3115</strain>
    </source>
</reference>
<dbReference type="GO" id="GO:1901096">
    <property type="term" value="P:regulation of autophagosome maturation"/>
    <property type="evidence" value="ECO:0007669"/>
    <property type="project" value="TreeGrafter"/>
</dbReference>
<dbReference type="Proteomes" id="UP001151518">
    <property type="component" value="Unassembled WGS sequence"/>
</dbReference>
<comment type="caution">
    <text evidence="4">The sequence shown here is derived from an EMBL/GenBank/DDBJ whole genome shotgun (WGS) entry which is preliminary data.</text>
</comment>
<dbReference type="AlphaFoldDB" id="A0A9W8G3V1"/>
<accession>A0A9W8G3V1</accession>
<evidence type="ECO:0000256" key="1">
    <source>
        <dbReference type="ARBA" id="ARBA00023006"/>
    </source>
</evidence>
<dbReference type="GO" id="GO:0016197">
    <property type="term" value="P:endosomal transport"/>
    <property type="evidence" value="ECO:0007669"/>
    <property type="project" value="TreeGrafter"/>
</dbReference>
<evidence type="ECO:0000259" key="3">
    <source>
        <dbReference type="Pfam" id="PF09758"/>
    </source>
</evidence>
<dbReference type="PANTHER" id="PTHR21481">
    <property type="entry name" value="PROTEIN CLEC16A"/>
    <property type="match status" value="1"/>
</dbReference>
<dbReference type="PANTHER" id="PTHR21481:SF0">
    <property type="entry name" value="PROTEIN CLEC16A"/>
    <property type="match status" value="1"/>
</dbReference>
<evidence type="ECO:0000256" key="2">
    <source>
        <dbReference type="SAM" id="MobiDB-lite"/>
    </source>
</evidence>
<name>A0A9W8G3V1_9FUNG</name>
<evidence type="ECO:0000313" key="4">
    <source>
        <dbReference type="EMBL" id="KAJ2670301.1"/>
    </source>
</evidence>
<sequence>MFGQFFNIFGLQDSEQKTTPDRKKESEQKRLQIQNITAYLKSAKVRRSTYKKIVESTRQAAEVVVWCDRHNPELLSYTIEVGLHHAMLRLLYYNGQVSRKKHADKPDVPGYAAVAIQTLQTFSIILDGITDAKYLYSLFSNNFVNDLIAAPVLDADNEEVLAYYVAFLKALSLRLTPDTIHFFFNERLDDFPLYTTAIRLFDHPDSMVRVAVRAITLNVFRINNKDALEFILSAPQCAHFWEQVMCALKDTVDDAFRILVDMQASGPKSEWAQIDLILEKHMGLLAYLNDIYGLGVDRINTQITSEFVDRILVRTYVHAIEIGWRADASAEETLFMQVVSLFIAHFFSIVKYSELLADTMNALFVPNTSNDNDNNNKHGALEHPFIPSPFEHPRTLAPWLCIALEVLNNKAISPSTIVKSVLTPRRMLRTRALLDSLTGTPDCCSSASNQSISPDTGGQLPPFTQTVVTAMVQVLTSEYPVSWVTVDLAALLLTELCKGPRGQIVLANGPMEELVSAQRVHSAELCAMLLSVADKAEEEEMYANCPVGIGLWKVLAKCLIDIANTAADTLRIKAESEGKHIFAPTTYYLADSASRRPSNNISPPQQIITPTGHSSPSSASLRSLAQRSTIVSPFESTLPREARLEARIHQAHNTKALVFHDSNPIGKSYLSDLRKWAGSNAPPKESTNNGFIKATIIDNNAKPGLMPRSATRLGVSAQALCHEGCLFIWLSNNNNDEPLLLDAPDLVWPLADILVSESQEYTDAGTLPTLKLIDTVFPQPFFPPRPHSLGGININNLKPAKVASARRSSEQSTNGVPRRKTLLQHYSYFGSQRGLNISLRFLDHLECADAQGLLQTNALVSRSQLANIFLNYNVI</sequence>
<protein>
    <submittedName>
        <fullName evidence="4">Protein CL16A</fullName>
    </submittedName>
</protein>
<evidence type="ECO:0000313" key="5">
    <source>
        <dbReference type="Proteomes" id="UP001151518"/>
    </source>
</evidence>
<dbReference type="Pfam" id="PF09758">
    <property type="entry name" value="FPL"/>
    <property type="match status" value="1"/>
</dbReference>
<dbReference type="GO" id="GO:0005794">
    <property type="term" value="C:Golgi apparatus"/>
    <property type="evidence" value="ECO:0007669"/>
    <property type="project" value="TreeGrafter"/>
</dbReference>
<dbReference type="EMBL" id="JANBTW010000127">
    <property type="protein sequence ID" value="KAJ2670301.1"/>
    <property type="molecule type" value="Genomic_DNA"/>
</dbReference>
<feature type="domain" description="FPL" evidence="3">
    <location>
        <begin position="58"/>
        <end position="220"/>
    </location>
</feature>
<feature type="compositionally biased region" description="Polar residues" evidence="2">
    <location>
        <begin position="595"/>
        <end position="613"/>
    </location>
</feature>
<proteinExistence type="predicted"/>
<gene>
    <name evidence="4" type="primary">CLEC16A</name>
    <name evidence="4" type="ORF">GGI25_005883</name>
</gene>
<dbReference type="GO" id="GO:0005770">
    <property type="term" value="C:late endosome"/>
    <property type="evidence" value="ECO:0007669"/>
    <property type="project" value="TreeGrafter"/>
</dbReference>
<dbReference type="GO" id="GO:0007034">
    <property type="term" value="P:vacuolar transport"/>
    <property type="evidence" value="ECO:0007669"/>
    <property type="project" value="TreeGrafter"/>
</dbReference>
<dbReference type="InterPro" id="IPR039272">
    <property type="entry name" value="CLEC16A/TT9"/>
</dbReference>
<feature type="region of interest" description="Disordered" evidence="2">
    <location>
        <begin position="594"/>
        <end position="622"/>
    </location>
</feature>